<accession>A0A485KHG4</accession>
<feature type="transmembrane region" description="Helical" evidence="1">
    <location>
        <begin position="607"/>
        <end position="632"/>
    </location>
</feature>
<dbReference type="EMBL" id="CAADRA010003502">
    <property type="protein sequence ID" value="VFT83903.1"/>
    <property type="molecule type" value="Genomic_DNA"/>
</dbReference>
<evidence type="ECO:0000313" key="3">
    <source>
        <dbReference type="EMBL" id="VFT83903.1"/>
    </source>
</evidence>
<feature type="transmembrane region" description="Helical" evidence="1">
    <location>
        <begin position="33"/>
        <end position="52"/>
    </location>
</feature>
<feature type="transmembrane region" description="Helical" evidence="1">
    <location>
        <begin position="1679"/>
        <end position="1701"/>
    </location>
</feature>
<evidence type="ECO:0000256" key="1">
    <source>
        <dbReference type="SAM" id="Phobius"/>
    </source>
</evidence>
<keyword evidence="1" id="KW-0472">Membrane</keyword>
<protein>
    <submittedName>
        <fullName evidence="3">Aste57867_6951 protein</fullName>
    </submittedName>
</protein>
<dbReference type="Proteomes" id="UP000332933">
    <property type="component" value="Unassembled WGS sequence"/>
</dbReference>
<reference evidence="3 4" key="1">
    <citation type="submission" date="2019-03" db="EMBL/GenBank/DDBJ databases">
        <authorList>
            <person name="Gaulin E."/>
            <person name="Dumas B."/>
        </authorList>
    </citation>
    <scope>NUCLEOTIDE SEQUENCE [LARGE SCALE GENOMIC DNA]</scope>
    <source>
        <strain evidence="3">CBS 568.67</strain>
    </source>
</reference>
<feature type="transmembrane region" description="Helical" evidence="1">
    <location>
        <begin position="780"/>
        <end position="800"/>
    </location>
</feature>
<organism evidence="3 4">
    <name type="scientific">Aphanomyces stellatus</name>
    <dbReference type="NCBI Taxonomy" id="120398"/>
    <lineage>
        <taxon>Eukaryota</taxon>
        <taxon>Sar</taxon>
        <taxon>Stramenopiles</taxon>
        <taxon>Oomycota</taxon>
        <taxon>Saprolegniomycetes</taxon>
        <taxon>Saprolegniales</taxon>
        <taxon>Verrucalvaceae</taxon>
        <taxon>Aphanomyces</taxon>
    </lineage>
</organism>
<evidence type="ECO:0000313" key="2">
    <source>
        <dbReference type="EMBL" id="KAF0705794.1"/>
    </source>
</evidence>
<proteinExistence type="predicted"/>
<keyword evidence="4" id="KW-1185">Reference proteome</keyword>
<feature type="transmembrane region" description="Helical" evidence="1">
    <location>
        <begin position="914"/>
        <end position="936"/>
    </location>
</feature>
<dbReference type="OrthoDB" id="79231at2759"/>
<evidence type="ECO:0000313" key="4">
    <source>
        <dbReference type="Proteomes" id="UP000332933"/>
    </source>
</evidence>
<keyword evidence="1" id="KW-0812">Transmembrane</keyword>
<feature type="transmembrane region" description="Helical" evidence="1">
    <location>
        <begin position="1550"/>
        <end position="1572"/>
    </location>
</feature>
<name>A0A485KHG4_9STRA</name>
<feature type="transmembrane region" description="Helical" evidence="1">
    <location>
        <begin position="724"/>
        <end position="744"/>
    </location>
</feature>
<keyword evidence="1" id="KW-1133">Transmembrane helix</keyword>
<feature type="transmembrane region" description="Helical" evidence="1">
    <location>
        <begin position="1508"/>
        <end position="1529"/>
    </location>
</feature>
<dbReference type="EMBL" id="VJMH01003490">
    <property type="protein sequence ID" value="KAF0705794.1"/>
    <property type="molecule type" value="Genomic_DNA"/>
</dbReference>
<reference evidence="2" key="2">
    <citation type="submission" date="2019-06" db="EMBL/GenBank/DDBJ databases">
        <title>Genomics analysis of Aphanomyces spp. identifies a new class of oomycete effector associated with host adaptation.</title>
        <authorList>
            <person name="Gaulin E."/>
        </authorList>
    </citation>
    <scope>NUCLEOTIDE SEQUENCE</scope>
    <source>
        <strain evidence="2">CBS 578.67</strain>
    </source>
</reference>
<feature type="transmembrane region" description="Helical" evidence="1">
    <location>
        <begin position="1592"/>
        <end position="1616"/>
    </location>
</feature>
<sequence length="1789" mass="196835">MISPMPSPPPHSIHAVRVTIVPKPASLRTRLEASVGLVYIVLTLSCAVYYVVLLGPTMSNSLYWPLYNVSGYRTFLVDAINLKLMTKRSGSVDLLSPETASSKAYSGLLVEPAFPANYGRRVLYLELNTLAAAVRDIRATASVRAVSSYAQYCWVDFKTRWDIAHTTARSERCRQTYTDNAAVYLETVLRNTKWDAFLVRNGDTWPIAIADALAATADGQAWLAARPLEALALSPTDEVAHLQSIGLVRFQLNWQNEYQVGLAESVQVQNALGIDQTVQLKTVQRVYSSWTSCLLFWNFFNDLLAMEFTNTSLVRGAPNNVATVLGNDDFYASQLGLQDAAGEYTDQVGVFYATIGQFGSVDSFYVGVPPSLVAFYTSFQAFVSNAMWDVTNSANALVHDLAPVTFTPLPPNFVVPGATYFGGNLVCLFNNPTTFPQAQFAFEDACTTSSPFTVPVTDGKAFLFAWMAATGALPDSICNMQVTAPTASPCARSLRQTIAAMVALGDIPSQVQTNLHDAAMDVPDVHFVQYAQTTNAWLLLQQPLVNQADPNWSFYGWLAIFDWIEGRREVIRLEGDRSTITIMSEAYPPFAVPITINDQSIQNSSQLVFYLTAYVTAVTVAVAVAVFFYTLLHRFHVTGRNLLVFNRVVGSVWIGRPLLLLRGLTAVLTLSTSQTELVQQHGYTRFVFAPRSTLATMVLAGESTWVNYVIDDAMLVIMGRRARYVAPVASFLAWTITTVVASQFPVQLRADLNRECTAVNTDIGLQCTSGVVHVGTWDRVVAQVVVHVACFVVAALLDCVGRRMEQHVAQGHATPLVMHGAAETFYAQGDKAKRMDPASCVLCGLIPLAWRGHPFTFDIKLWIVLRHDDATRTIHSRKGFTSFNAAALYQTHAHDQAKSSWVDRIGGSQWRTGFVTAVGMLYVFLSAAGSISYIAVSRVNLANDFYWATFNLSGLHVATAHWFNEQLPLGRNLSHIRLDQTRWSSFATNYSNPDLQIQSPPLLGPRLQFEALTGLADAVEGLRRTDPCTLPWIFSQYCWVDFHRKWELANSAARQARCLDSGVNGAVYLDTVMRNINDWKTWTQCWGDAFDMAVGAELNTSVAGQLWLKTVHANDNSIDDEVMVWASVGLQTYTVQWQNFKTTGLVNTYAIENAFGVRYPMSLVYTNGSYRLTAQTSYKMYWGLASDLWAVQDNATAIAGRSLIRSSANYAFANTTMLTLLIQNATLDSPLFRAFTLVQSLVGPFGSIDMKNVPCPQSVKRLLQSGLDALRSAIASTDAAASTFVALPVTGNLRAFPTVFLTCVDCLLLSGSVLCQEFGSGSRISQGLFQFTSRVSPCGQIVSSIFIPSKAVVVVATVASGTTSPEAAALACMHEINRDTCLSNHIAPTVSFLQQLSNTTHFAPTAALAAPAKDDVWSLQVSLVQFVTSPSTPELSTVQFALFDPTDPTYDFYSWLFVLEWAMNVREVVRFDGDQGRLAVLTEYVYPTTQNVQANQLPTTFTLYARTGVQYVTAAMLALAVLVLLYIAASRGHIEGANMAMLNRVAGIVWIGRPLLLLRGVTALCLLSTATLELTSVQPPNVAGFYVPPLPWYKTILGASEATWLVYILNDILMVVTKQHTPYYASESSLLVWAVAAVVTLAQPVVHSVSVAPVCDIDQMDFQIVCQSGVVAIGQVARLYTLLAIIALCTLLCYVAARLFVRGLPRESHESQSLLLSSGARYLFNRRRWVHDGIYYIDPASALLNGLVTVKWGKRIFAMDVVLWRHFAVELDTEWPTAQHLHYALPLTD</sequence>
<feature type="transmembrane region" description="Helical" evidence="1">
    <location>
        <begin position="1628"/>
        <end position="1646"/>
    </location>
</feature>
<gene>
    <name evidence="3" type="primary">Aste57867_6951</name>
    <name evidence="2" type="ORF">As57867_006929</name>
    <name evidence="3" type="ORF">ASTE57867_6951</name>
</gene>